<keyword evidence="5" id="KW-0963">Cytoplasm</keyword>
<protein>
    <recommendedName>
        <fullName evidence="14">Vta1 C-terminal domain-containing protein</fullName>
    </recommendedName>
</protein>
<dbReference type="InterPro" id="IPR044538">
    <property type="entry name" value="Vta1-like"/>
</dbReference>
<evidence type="ECO:0000256" key="4">
    <source>
        <dbReference type="ARBA" id="ARBA00022448"/>
    </source>
</evidence>
<evidence type="ECO:0008006" key="14">
    <source>
        <dbReference type="Google" id="ProtNLM"/>
    </source>
</evidence>
<comment type="similarity">
    <text evidence="3">Belongs to the VTA1 family.</text>
</comment>
<feature type="domain" description="Vta1/callose synthase N-terminal" evidence="10">
    <location>
        <begin position="14"/>
        <end position="157"/>
    </location>
</feature>
<comment type="subcellular location">
    <subcellularLocation>
        <location evidence="2">Cytoplasm</location>
    </subcellularLocation>
    <subcellularLocation>
        <location evidence="1">Endosome membrane</location>
        <topology evidence="1">Peripheral membrane protein</topology>
    </subcellularLocation>
</comment>
<proteinExistence type="inferred from homology"/>
<feature type="compositionally biased region" description="Polar residues" evidence="9">
    <location>
        <begin position="359"/>
        <end position="374"/>
    </location>
</feature>
<dbReference type="PANTHER" id="PTHR46009">
    <property type="entry name" value="VACUOLAR PROTEIN SORTING-ASSOCIATED PROTEIN VTA1 HOMOLOG"/>
    <property type="match status" value="1"/>
</dbReference>
<feature type="compositionally biased region" description="Low complexity" evidence="9">
    <location>
        <begin position="252"/>
        <end position="285"/>
    </location>
</feature>
<evidence type="ECO:0000256" key="8">
    <source>
        <dbReference type="ARBA" id="ARBA00023136"/>
    </source>
</evidence>
<dbReference type="InterPro" id="IPR041212">
    <property type="entry name" value="Vta1_C"/>
</dbReference>
<dbReference type="Proteomes" id="UP001446871">
    <property type="component" value="Unassembled WGS sequence"/>
</dbReference>
<feature type="domain" description="Vta1 C-terminal" evidence="11">
    <location>
        <begin position="412"/>
        <end position="445"/>
    </location>
</feature>
<evidence type="ECO:0000256" key="5">
    <source>
        <dbReference type="ARBA" id="ARBA00022490"/>
    </source>
</evidence>
<organism evidence="12 13">
    <name type="scientific">Apiospora saccharicola</name>
    <dbReference type="NCBI Taxonomy" id="335842"/>
    <lineage>
        <taxon>Eukaryota</taxon>
        <taxon>Fungi</taxon>
        <taxon>Dikarya</taxon>
        <taxon>Ascomycota</taxon>
        <taxon>Pezizomycotina</taxon>
        <taxon>Sordariomycetes</taxon>
        <taxon>Xylariomycetidae</taxon>
        <taxon>Amphisphaeriales</taxon>
        <taxon>Apiosporaceae</taxon>
        <taxon>Apiospora</taxon>
    </lineage>
</organism>
<keyword evidence="6" id="KW-0967">Endosome</keyword>
<feature type="compositionally biased region" description="Acidic residues" evidence="9">
    <location>
        <begin position="171"/>
        <end position="181"/>
    </location>
</feature>
<evidence type="ECO:0000256" key="1">
    <source>
        <dbReference type="ARBA" id="ARBA00004481"/>
    </source>
</evidence>
<dbReference type="Gene3D" id="1.25.40.270">
    <property type="entry name" value="Vacuolar protein sorting-associated protein vta1"/>
    <property type="match status" value="1"/>
</dbReference>
<feature type="region of interest" description="Disordered" evidence="9">
    <location>
        <begin position="155"/>
        <end position="187"/>
    </location>
</feature>
<dbReference type="InterPro" id="IPR023175">
    <property type="entry name" value="Vta1/CALS_N_sf"/>
</dbReference>
<dbReference type="Gene3D" id="1.20.5.420">
    <property type="entry name" value="Immunoglobulin FC, subunit C"/>
    <property type="match status" value="1"/>
</dbReference>
<evidence type="ECO:0000256" key="3">
    <source>
        <dbReference type="ARBA" id="ARBA00007895"/>
    </source>
</evidence>
<feature type="compositionally biased region" description="Low complexity" evidence="9">
    <location>
        <begin position="327"/>
        <end position="336"/>
    </location>
</feature>
<evidence type="ECO:0000256" key="2">
    <source>
        <dbReference type="ARBA" id="ARBA00004496"/>
    </source>
</evidence>
<keyword evidence="4" id="KW-0813">Transport</keyword>
<dbReference type="EMBL" id="JAQQWM010000005">
    <property type="protein sequence ID" value="KAK8064227.1"/>
    <property type="molecule type" value="Genomic_DNA"/>
</dbReference>
<evidence type="ECO:0000313" key="13">
    <source>
        <dbReference type="Proteomes" id="UP001446871"/>
    </source>
</evidence>
<evidence type="ECO:0000313" key="12">
    <source>
        <dbReference type="EMBL" id="KAK8064227.1"/>
    </source>
</evidence>
<dbReference type="Pfam" id="PF04652">
    <property type="entry name" value="Vta1"/>
    <property type="match status" value="1"/>
</dbReference>
<evidence type="ECO:0000256" key="7">
    <source>
        <dbReference type="ARBA" id="ARBA00022927"/>
    </source>
</evidence>
<evidence type="ECO:0000256" key="9">
    <source>
        <dbReference type="SAM" id="MobiDB-lite"/>
    </source>
</evidence>
<sequence>MAANIPAPLKKAGITPFVVRATQLEKAKPVIAYWCEYWVVNQILAKQLHSTDDDCLQFTMALMDKLEQTKAEQAGNDAILDDVAGKAYVEQFAQETLERALRPLNANKVTQQTAVTFEAAATFFHLVNIWGPADAETEQKIKYAKWNAARILRAIKEGKDPNESNPKPQEENEEEQLDPNDPEVQALGGLPRTATVEDAPEEGDKTYLDPKASAISPATVSAPTSPPQSAVPPEQVSPIAPPDQPTHDGYFPSAPSGPTTDSDDPPLQLPSAPGAPGAPSSVGDPDFSIPSPPTAHPGASGAISPPTLPDTPSSFYQKPQPQPPVHQPSAPASAPGPGLPPPPQGYTPSQPSAPPVDNFYTQAPRQPTQSSGSPRSPPVPKKPQSLAPSQPASSYSGGPPTNSAYQADDMSIVQAQKHAKWAISALNFEDVPTAVRELKAALNSLGAA</sequence>
<dbReference type="PANTHER" id="PTHR46009:SF1">
    <property type="entry name" value="VACUOLAR PROTEIN SORTING-ASSOCIATED PROTEIN VTA1 HOMOLOG"/>
    <property type="match status" value="1"/>
</dbReference>
<evidence type="ECO:0000256" key="6">
    <source>
        <dbReference type="ARBA" id="ARBA00022753"/>
    </source>
</evidence>
<dbReference type="InterPro" id="IPR039431">
    <property type="entry name" value="Vta1/CALS_N"/>
</dbReference>
<comment type="caution">
    <text evidence="12">The sequence shown here is derived from an EMBL/GenBank/DDBJ whole genome shotgun (WGS) entry which is preliminary data.</text>
</comment>
<feature type="region of interest" description="Disordered" evidence="9">
    <location>
        <begin position="216"/>
        <end position="409"/>
    </location>
</feature>
<reference evidence="12 13" key="1">
    <citation type="submission" date="2023-01" db="EMBL/GenBank/DDBJ databases">
        <title>Analysis of 21 Apiospora genomes using comparative genomics revels a genus with tremendous synthesis potential of carbohydrate active enzymes and secondary metabolites.</title>
        <authorList>
            <person name="Sorensen T."/>
        </authorList>
    </citation>
    <scope>NUCLEOTIDE SEQUENCE [LARGE SCALE GENOMIC DNA]</scope>
    <source>
        <strain evidence="12 13">CBS 83171</strain>
    </source>
</reference>
<evidence type="ECO:0000259" key="11">
    <source>
        <dbReference type="Pfam" id="PF18097"/>
    </source>
</evidence>
<dbReference type="Pfam" id="PF18097">
    <property type="entry name" value="Vta1_C"/>
    <property type="match status" value="1"/>
</dbReference>
<gene>
    <name evidence="12" type="ORF">PG996_008879</name>
</gene>
<keyword evidence="7" id="KW-0653">Protein transport</keyword>
<accession>A0ABR1UZ89</accession>
<evidence type="ECO:0000259" key="10">
    <source>
        <dbReference type="Pfam" id="PF04652"/>
    </source>
</evidence>
<keyword evidence="13" id="KW-1185">Reference proteome</keyword>
<name>A0ABR1UZ89_9PEZI</name>
<keyword evidence="8" id="KW-0472">Membrane</keyword>
<feature type="compositionally biased region" description="Low complexity" evidence="9">
    <location>
        <begin position="383"/>
        <end position="396"/>
    </location>
</feature>